<evidence type="ECO:0000256" key="1">
    <source>
        <dbReference type="SAM" id="Phobius"/>
    </source>
</evidence>
<dbReference type="RefSeq" id="WP_183664861.1">
    <property type="nucleotide sequence ID" value="NZ_JACHXN010000027.1"/>
</dbReference>
<keyword evidence="3" id="KW-1185">Reference proteome</keyword>
<comment type="caution">
    <text evidence="2">The sequence shown here is derived from an EMBL/GenBank/DDBJ whole genome shotgun (WGS) entry which is preliminary data.</text>
</comment>
<name>A0A839UH73_9HYPH</name>
<protein>
    <submittedName>
        <fullName evidence="2">Uncharacterized protein</fullName>
    </submittedName>
</protein>
<dbReference type="EMBL" id="JACHXN010000027">
    <property type="protein sequence ID" value="MBB3149123.1"/>
    <property type="molecule type" value="Genomic_DNA"/>
</dbReference>
<keyword evidence="1" id="KW-1133">Transmembrane helix</keyword>
<dbReference type="AlphaFoldDB" id="A0A839UH73"/>
<feature type="transmembrane region" description="Helical" evidence="1">
    <location>
        <begin position="20"/>
        <end position="41"/>
    </location>
</feature>
<dbReference type="Proteomes" id="UP000554520">
    <property type="component" value="Unassembled WGS sequence"/>
</dbReference>
<keyword evidence="1" id="KW-0812">Transmembrane</keyword>
<proteinExistence type="predicted"/>
<gene>
    <name evidence="2" type="ORF">FHS21_005574</name>
</gene>
<accession>A0A839UH73</accession>
<organism evidence="2 3">
    <name type="scientific">Phyllobacterium trifolii</name>
    <dbReference type="NCBI Taxonomy" id="300193"/>
    <lineage>
        <taxon>Bacteria</taxon>
        <taxon>Pseudomonadati</taxon>
        <taxon>Pseudomonadota</taxon>
        <taxon>Alphaproteobacteria</taxon>
        <taxon>Hyphomicrobiales</taxon>
        <taxon>Phyllobacteriaceae</taxon>
        <taxon>Phyllobacterium</taxon>
    </lineage>
</organism>
<evidence type="ECO:0000313" key="2">
    <source>
        <dbReference type="EMBL" id="MBB3149123.1"/>
    </source>
</evidence>
<sequence length="248" mass="27977">MQYQAQRIEPVFGRAFLRRVFYPIATLALLSLFLAIAGHYLGHTISLGGHTEDTTPREIVIGNNVLELPANTIRFDRQRRNGDAERVDLYLHWPDMLGYQPAFLSDFNGAGPEKRLLFLTFEPRATSQDMSGRYGPIYSTLTEGPGSKGPAGLTIQKFRADSGFVNEELMVSTEQAGHTPFVARCLDKETTKSNLASCQRDIFLGEDLQLTYRFPREMLGDWQKLDQQIRTFAETHLKGQKDASVTRS</sequence>
<keyword evidence="1" id="KW-0472">Membrane</keyword>
<reference evidence="2 3" key="1">
    <citation type="submission" date="2020-08" db="EMBL/GenBank/DDBJ databases">
        <title>Genomic Encyclopedia of Type Strains, Phase III (KMG-III): the genomes of soil and plant-associated and newly described type strains.</title>
        <authorList>
            <person name="Whitman W."/>
        </authorList>
    </citation>
    <scope>NUCLEOTIDE SEQUENCE [LARGE SCALE GENOMIC DNA]</scope>
    <source>
        <strain evidence="2 3">CECT 7015</strain>
    </source>
</reference>
<evidence type="ECO:0000313" key="3">
    <source>
        <dbReference type="Proteomes" id="UP000554520"/>
    </source>
</evidence>